<accession>A0A0W1R7E2</accession>
<dbReference type="Pfam" id="PF25934">
    <property type="entry name" value="DUF7979"/>
    <property type="match status" value="1"/>
</dbReference>
<feature type="domain" description="DUF7979" evidence="1">
    <location>
        <begin position="8"/>
        <end position="69"/>
    </location>
</feature>
<dbReference type="InterPro" id="IPR058285">
    <property type="entry name" value="DUF7979"/>
</dbReference>
<evidence type="ECO:0000313" key="2">
    <source>
        <dbReference type="EMBL" id="KTG09341.1"/>
    </source>
</evidence>
<evidence type="ECO:0000259" key="1">
    <source>
        <dbReference type="Pfam" id="PF25934"/>
    </source>
</evidence>
<keyword evidence="3" id="KW-1185">Reference proteome</keyword>
<dbReference type="AlphaFoldDB" id="A0A0W1R7E2"/>
<proteinExistence type="predicted"/>
<gene>
    <name evidence="2" type="ORF">AUR64_16305</name>
</gene>
<dbReference type="RefSeq" id="WP_058582493.1">
    <property type="nucleotide sequence ID" value="NZ_LOPU01000029.1"/>
</dbReference>
<dbReference type="STRING" id="1514971.AUR64_16305"/>
<name>A0A0W1R7E2_9EURY</name>
<dbReference type="Proteomes" id="UP000054387">
    <property type="component" value="Unassembled WGS sequence"/>
</dbReference>
<organism evidence="2 3">
    <name type="scientific">Haloprofundus marisrubri</name>
    <dbReference type="NCBI Taxonomy" id="1514971"/>
    <lineage>
        <taxon>Archaea</taxon>
        <taxon>Methanobacteriati</taxon>
        <taxon>Methanobacteriota</taxon>
        <taxon>Stenosarchaea group</taxon>
        <taxon>Halobacteria</taxon>
        <taxon>Halobacteriales</taxon>
        <taxon>Haloferacaceae</taxon>
        <taxon>Haloprofundus</taxon>
    </lineage>
</organism>
<evidence type="ECO:0000313" key="3">
    <source>
        <dbReference type="Proteomes" id="UP000054387"/>
    </source>
</evidence>
<dbReference type="EMBL" id="LOPU01000029">
    <property type="protein sequence ID" value="KTG09341.1"/>
    <property type="molecule type" value="Genomic_DNA"/>
</dbReference>
<sequence>MAQSTNTTVAATRTDTVPAGARVRHFDELDERAQQMVVAAANGQLSNTASVPGLRSGDVVVFTDYYRVH</sequence>
<comment type="caution">
    <text evidence="2">The sequence shown here is derived from an EMBL/GenBank/DDBJ whole genome shotgun (WGS) entry which is preliminary data.</text>
</comment>
<dbReference type="OrthoDB" id="296997at2157"/>
<reference evidence="2 3" key="1">
    <citation type="submission" date="2015-12" db="EMBL/GenBank/DDBJ databases">
        <title>Haloprofundus marisrubri gen. nov., sp. nov., an extremely halophilic archaeon isolated from the Discovery deep brine-seawater interface in the Red Sea.</title>
        <authorList>
            <person name="Zhang G."/>
            <person name="Stingl U."/>
            <person name="Rashid M."/>
        </authorList>
    </citation>
    <scope>NUCLEOTIDE SEQUENCE [LARGE SCALE GENOMIC DNA]</scope>
    <source>
        <strain evidence="2 3">SB9</strain>
    </source>
</reference>
<protein>
    <recommendedName>
        <fullName evidence="1">DUF7979 domain-containing protein</fullName>
    </recommendedName>
</protein>